<dbReference type="InterPro" id="IPR012259">
    <property type="entry name" value="DHFR"/>
</dbReference>
<dbReference type="GO" id="GO:0046452">
    <property type="term" value="P:dihydrofolate metabolic process"/>
    <property type="evidence" value="ECO:0007669"/>
    <property type="project" value="TreeGrafter"/>
</dbReference>
<reference evidence="10 11" key="1">
    <citation type="submission" date="2023-10" db="EMBL/GenBank/DDBJ databases">
        <title>Rubellicoccus peritrichatus gen. nov., sp. nov., isolated from an algae of coral reef tank.</title>
        <authorList>
            <person name="Luo J."/>
        </authorList>
    </citation>
    <scope>NUCLEOTIDE SEQUENCE [LARGE SCALE GENOMIC DNA]</scope>
    <source>
        <strain evidence="10 11">CR14</strain>
    </source>
</reference>
<dbReference type="PROSITE" id="PS51330">
    <property type="entry name" value="DHFR_2"/>
    <property type="match status" value="1"/>
</dbReference>
<dbReference type="CDD" id="cd00209">
    <property type="entry name" value="DHFR"/>
    <property type="match status" value="1"/>
</dbReference>
<protein>
    <recommendedName>
        <fullName evidence="3">dihydrofolate reductase</fullName>
        <ecNumber evidence="3">1.5.1.3</ecNumber>
    </recommendedName>
</protein>
<dbReference type="PANTHER" id="PTHR48069">
    <property type="entry name" value="DIHYDROFOLATE REDUCTASE"/>
    <property type="match status" value="1"/>
</dbReference>
<evidence type="ECO:0000313" key="11">
    <source>
        <dbReference type="Proteomes" id="UP001304300"/>
    </source>
</evidence>
<evidence type="ECO:0000256" key="7">
    <source>
        <dbReference type="ARBA" id="ARBA00025067"/>
    </source>
</evidence>
<keyword evidence="5" id="KW-0521">NADP</keyword>
<proteinExistence type="inferred from homology"/>
<comment type="pathway">
    <text evidence="1">Cofactor biosynthesis; tetrahydrofolate biosynthesis; 5,6,7,8-tetrahydrofolate from 7,8-dihydrofolate: step 1/1.</text>
</comment>
<dbReference type="KEGG" id="puo:RZN69_03345"/>
<sequence>MDKPIHQIVAVAKNGVIGQDRKLPWRIPAEWDYFVNTTAGGVMVMGRICAEEFGVGLSGRDMIAVTSQKDLAMPGFRMTGSIEEAIELGNASSFPGPIWICGGVGVYRATMPIANRLYISLIHQEFEGDTFFPEDWRTHFPIEVSRVDVEDAGVSFSKCIFERC</sequence>
<dbReference type="SUPFAM" id="SSF53597">
    <property type="entry name" value="Dihydrofolate reductase-like"/>
    <property type="match status" value="1"/>
</dbReference>
<evidence type="ECO:0000256" key="5">
    <source>
        <dbReference type="ARBA" id="ARBA00022857"/>
    </source>
</evidence>
<name>A0AAQ3LHA5_9BACT</name>
<dbReference type="PRINTS" id="PR00070">
    <property type="entry name" value="DHFR"/>
</dbReference>
<evidence type="ECO:0000256" key="3">
    <source>
        <dbReference type="ARBA" id="ARBA00012856"/>
    </source>
</evidence>
<organism evidence="10 11">
    <name type="scientific">Rubellicoccus peritrichatus</name>
    <dbReference type="NCBI Taxonomy" id="3080537"/>
    <lineage>
        <taxon>Bacteria</taxon>
        <taxon>Pseudomonadati</taxon>
        <taxon>Verrucomicrobiota</taxon>
        <taxon>Opitutia</taxon>
        <taxon>Puniceicoccales</taxon>
        <taxon>Cerasicoccaceae</taxon>
        <taxon>Rubellicoccus</taxon>
    </lineage>
</organism>
<dbReference type="GO" id="GO:0006730">
    <property type="term" value="P:one-carbon metabolic process"/>
    <property type="evidence" value="ECO:0007669"/>
    <property type="project" value="UniProtKB-KW"/>
</dbReference>
<comment type="similarity">
    <text evidence="2 8">Belongs to the dihydrofolate reductase family.</text>
</comment>
<keyword evidence="6 10" id="KW-0560">Oxidoreductase</keyword>
<feature type="domain" description="DHFR" evidence="9">
    <location>
        <begin position="4"/>
        <end position="163"/>
    </location>
</feature>
<evidence type="ECO:0000256" key="1">
    <source>
        <dbReference type="ARBA" id="ARBA00004903"/>
    </source>
</evidence>
<evidence type="ECO:0000256" key="8">
    <source>
        <dbReference type="RuleBase" id="RU004474"/>
    </source>
</evidence>
<dbReference type="InterPro" id="IPR024072">
    <property type="entry name" value="DHFR-like_dom_sf"/>
</dbReference>
<dbReference type="PANTHER" id="PTHR48069:SF3">
    <property type="entry name" value="DIHYDROFOLATE REDUCTASE"/>
    <property type="match status" value="1"/>
</dbReference>
<gene>
    <name evidence="10" type="ORF">RZN69_03345</name>
</gene>
<evidence type="ECO:0000256" key="4">
    <source>
        <dbReference type="ARBA" id="ARBA00022563"/>
    </source>
</evidence>
<dbReference type="GO" id="GO:0046654">
    <property type="term" value="P:tetrahydrofolate biosynthetic process"/>
    <property type="evidence" value="ECO:0007669"/>
    <property type="project" value="InterPro"/>
</dbReference>
<dbReference type="GO" id="GO:0050661">
    <property type="term" value="F:NADP binding"/>
    <property type="evidence" value="ECO:0007669"/>
    <property type="project" value="InterPro"/>
</dbReference>
<dbReference type="InterPro" id="IPR017925">
    <property type="entry name" value="DHFR_CS"/>
</dbReference>
<dbReference type="GO" id="GO:0004146">
    <property type="term" value="F:dihydrofolate reductase activity"/>
    <property type="evidence" value="ECO:0007669"/>
    <property type="project" value="UniProtKB-EC"/>
</dbReference>
<dbReference type="Proteomes" id="UP001304300">
    <property type="component" value="Chromosome"/>
</dbReference>
<evidence type="ECO:0000259" key="9">
    <source>
        <dbReference type="PROSITE" id="PS51330"/>
    </source>
</evidence>
<comment type="function">
    <text evidence="7">Key enzyme in folate metabolism. Catalyzes an essential reaction for de novo glycine and purine synthesis, and for DNA precursor synthesis.</text>
</comment>
<keyword evidence="11" id="KW-1185">Reference proteome</keyword>
<dbReference type="RefSeq" id="WP_317834593.1">
    <property type="nucleotide sequence ID" value="NZ_CP136920.1"/>
</dbReference>
<dbReference type="PROSITE" id="PS00075">
    <property type="entry name" value="DHFR_1"/>
    <property type="match status" value="1"/>
</dbReference>
<evidence type="ECO:0000256" key="2">
    <source>
        <dbReference type="ARBA" id="ARBA00009539"/>
    </source>
</evidence>
<dbReference type="EC" id="1.5.1.3" evidence="3"/>
<evidence type="ECO:0000256" key="6">
    <source>
        <dbReference type="ARBA" id="ARBA00023002"/>
    </source>
</evidence>
<dbReference type="EMBL" id="CP136920">
    <property type="protein sequence ID" value="WOO42109.1"/>
    <property type="molecule type" value="Genomic_DNA"/>
</dbReference>
<accession>A0AAQ3LHA5</accession>
<evidence type="ECO:0000313" key="10">
    <source>
        <dbReference type="EMBL" id="WOO42109.1"/>
    </source>
</evidence>
<dbReference type="GO" id="GO:0046655">
    <property type="term" value="P:folic acid metabolic process"/>
    <property type="evidence" value="ECO:0007669"/>
    <property type="project" value="TreeGrafter"/>
</dbReference>
<dbReference type="Gene3D" id="3.40.430.10">
    <property type="entry name" value="Dihydrofolate Reductase, subunit A"/>
    <property type="match status" value="1"/>
</dbReference>
<dbReference type="Pfam" id="PF00186">
    <property type="entry name" value="DHFR_1"/>
    <property type="match status" value="1"/>
</dbReference>
<dbReference type="InterPro" id="IPR001796">
    <property type="entry name" value="DHFR_dom"/>
</dbReference>
<keyword evidence="4" id="KW-0554">One-carbon metabolism</keyword>
<dbReference type="AlphaFoldDB" id="A0AAQ3LHA5"/>